<evidence type="ECO:0000256" key="1">
    <source>
        <dbReference type="SAM" id="MobiDB-lite"/>
    </source>
</evidence>
<dbReference type="PROSITE" id="PS51221">
    <property type="entry name" value="TTL"/>
    <property type="match status" value="1"/>
</dbReference>
<dbReference type="InterPro" id="IPR004344">
    <property type="entry name" value="TTL/TTLL_fam"/>
</dbReference>
<dbReference type="AlphaFoldDB" id="A0A1R2B9A8"/>
<accession>A0A1R2B9A8</accession>
<proteinExistence type="predicted"/>
<dbReference type="Pfam" id="PF03133">
    <property type="entry name" value="TTL"/>
    <property type="match status" value="1"/>
</dbReference>
<dbReference type="SUPFAM" id="SSF56059">
    <property type="entry name" value="Glutathione synthetase ATP-binding domain-like"/>
    <property type="match status" value="1"/>
</dbReference>
<evidence type="ECO:0000313" key="3">
    <source>
        <dbReference type="Proteomes" id="UP000187209"/>
    </source>
</evidence>
<sequence length="565" mass="65552">MDIVRNKKLQRDSLQSYAAEDTPAREKSLMISQKRDLSAPHKFRSPKARGHKDKVFKKEKDFLEEVYKKNMEKTVRVLKSSIPSYFSRHFRDKKDLISLTSSESANRLLSPSALKELQPTKNYEHCVVPIHPIASLLQASNGIDLYRVIDPNYKFFIGPGNNDALVRKILSAKPGWAKSFSPHSANLIWTDVKKSAIFDLIPKGPHVKKTQIEPQAFENPLLPEAEYVALSQTAVLNPHKIKIYNKLEGNSELASKKKLFHNMVNYYKNIGKDPFTTIPLTYHITNGCKDQSFLQFCNKYTEIDELMKSDPFLNNVWIVKPGEATNRGIGIKVCSSVAEVMLVVDEKKVVHGIQRTYIVQKYLYKPLLYINRKFDIRCYLLVTIINNNIQAYFYKDGYMRTSCQEFDMSNVQNKYVHLTNDAVQKNSPDYGKFEDGNKLSYDEFQVYVDNTLEKKVNFRQEVYPKMRDIVRDTIKATYKVLDPHRRTQCFEIYGYDFMLDEKFQPWLIEINTNPCLALSGKYLTTLIPKMLSHSFEIVLDQLFPIKKSSFEGNLYELIFSESNYK</sequence>
<gene>
    <name evidence="2" type="ORF">SteCoe_27951</name>
</gene>
<dbReference type="PANTHER" id="PTHR46069">
    <property type="entry name" value="TUBULIN TYROSINE LIGASE"/>
    <property type="match status" value="1"/>
</dbReference>
<organism evidence="2 3">
    <name type="scientific">Stentor coeruleus</name>
    <dbReference type="NCBI Taxonomy" id="5963"/>
    <lineage>
        <taxon>Eukaryota</taxon>
        <taxon>Sar</taxon>
        <taxon>Alveolata</taxon>
        <taxon>Ciliophora</taxon>
        <taxon>Postciliodesmatophora</taxon>
        <taxon>Heterotrichea</taxon>
        <taxon>Heterotrichida</taxon>
        <taxon>Stentoridae</taxon>
        <taxon>Stentor</taxon>
    </lineage>
</organism>
<evidence type="ECO:0008006" key="4">
    <source>
        <dbReference type="Google" id="ProtNLM"/>
    </source>
</evidence>
<dbReference type="Proteomes" id="UP000187209">
    <property type="component" value="Unassembled WGS sequence"/>
</dbReference>
<dbReference type="EMBL" id="MPUH01000827">
    <property type="protein sequence ID" value="OMJ73362.1"/>
    <property type="molecule type" value="Genomic_DNA"/>
</dbReference>
<dbReference type="Gene3D" id="3.30.470.20">
    <property type="entry name" value="ATP-grasp fold, B domain"/>
    <property type="match status" value="1"/>
</dbReference>
<reference evidence="2 3" key="1">
    <citation type="submission" date="2016-11" db="EMBL/GenBank/DDBJ databases">
        <title>The macronuclear genome of Stentor coeruleus: a giant cell with tiny introns.</title>
        <authorList>
            <person name="Slabodnick M."/>
            <person name="Ruby J.G."/>
            <person name="Reiff S.B."/>
            <person name="Swart E.C."/>
            <person name="Gosai S."/>
            <person name="Prabakaran S."/>
            <person name="Witkowska E."/>
            <person name="Larue G.E."/>
            <person name="Fisher S."/>
            <person name="Freeman R.M."/>
            <person name="Gunawardena J."/>
            <person name="Chu W."/>
            <person name="Stover N.A."/>
            <person name="Gregory B.D."/>
            <person name="Nowacki M."/>
            <person name="Derisi J."/>
            <person name="Roy S.W."/>
            <person name="Marshall W.F."/>
            <person name="Sood P."/>
        </authorList>
    </citation>
    <scope>NUCLEOTIDE SEQUENCE [LARGE SCALE GENOMIC DNA]</scope>
    <source>
        <strain evidence="2">WM001</strain>
    </source>
</reference>
<feature type="region of interest" description="Disordered" evidence="1">
    <location>
        <begin position="1"/>
        <end position="26"/>
    </location>
</feature>
<comment type="caution">
    <text evidence="2">The sequence shown here is derived from an EMBL/GenBank/DDBJ whole genome shotgun (WGS) entry which is preliminary data.</text>
</comment>
<keyword evidence="3" id="KW-1185">Reference proteome</keyword>
<evidence type="ECO:0000313" key="2">
    <source>
        <dbReference type="EMBL" id="OMJ73362.1"/>
    </source>
</evidence>
<dbReference type="OrthoDB" id="196367at2759"/>
<name>A0A1R2B9A8_9CILI</name>
<dbReference type="PANTHER" id="PTHR46069:SF1">
    <property type="entry name" value="CHROMOSOME UNDETERMINED SCAFFOLD_125, WHOLE GENOME SHOTGUN SEQUENCE"/>
    <property type="match status" value="1"/>
</dbReference>
<protein>
    <recommendedName>
        <fullName evidence="4">Tubulin--tyrosine ligase-like protein 9</fullName>
    </recommendedName>
</protein>